<dbReference type="AlphaFoldDB" id="S8BR71"/>
<name>S8BR71_9LAMI</name>
<organism evidence="1 2">
    <name type="scientific">Genlisea aurea</name>
    <dbReference type="NCBI Taxonomy" id="192259"/>
    <lineage>
        <taxon>Eukaryota</taxon>
        <taxon>Viridiplantae</taxon>
        <taxon>Streptophyta</taxon>
        <taxon>Embryophyta</taxon>
        <taxon>Tracheophyta</taxon>
        <taxon>Spermatophyta</taxon>
        <taxon>Magnoliopsida</taxon>
        <taxon>eudicotyledons</taxon>
        <taxon>Gunneridae</taxon>
        <taxon>Pentapetalae</taxon>
        <taxon>asterids</taxon>
        <taxon>lamiids</taxon>
        <taxon>Lamiales</taxon>
        <taxon>Lentibulariaceae</taxon>
        <taxon>Genlisea</taxon>
    </lineage>
</organism>
<comment type="caution">
    <text evidence="1">The sequence shown here is derived from an EMBL/GenBank/DDBJ whole genome shotgun (WGS) entry which is preliminary data.</text>
</comment>
<proteinExistence type="predicted"/>
<sequence length="81" mass="9142">MDLSLQPVYPWQPFLPPAALPGSFSDLGCRQRQHFSPRLPAFLWIFPNLSPVFPLSIARHAGAQGSSYWLQYVAFIAQLRA</sequence>
<evidence type="ECO:0000313" key="1">
    <source>
        <dbReference type="EMBL" id="EPS57125.1"/>
    </source>
</evidence>
<dbReference type="Proteomes" id="UP000015453">
    <property type="component" value="Unassembled WGS sequence"/>
</dbReference>
<gene>
    <name evidence="1" type="ORF">M569_17697</name>
</gene>
<dbReference type="EMBL" id="AUSU01010625">
    <property type="protein sequence ID" value="EPS57125.1"/>
    <property type="molecule type" value="Genomic_DNA"/>
</dbReference>
<protein>
    <submittedName>
        <fullName evidence="1">Uncharacterized protein</fullName>
    </submittedName>
</protein>
<keyword evidence="2" id="KW-1185">Reference proteome</keyword>
<accession>S8BR71</accession>
<evidence type="ECO:0000313" key="2">
    <source>
        <dbReference type="Proteomes" id="UP000015453"/>
    </source>
</evidence>
<reference evidence="1 2" key="1">
    <citation type="journal article" date="2013" name="BMC Genomics">
        <title>The miniature genome of a carnivorous plant Genlisea aurea contains a low number of genes and short non-coding sequences.</title>
        <authorList>
            <person name="Leushkin E.V."/>
            <person name="Sutormin R.A."/>
            <person name="Nabieva E.R."/>
            <person name="Penin A.A."/>
            <person name="Kondrashov A.S."/>
            <person name="Logacheva M.D."/>
        </authorList>
    </citation>
    <scope>NUCLEOTIDE SEQUENCE [LARGE SCALE GENOMIC DNA]</scope>
</reference>